<evidence type="ECO:0000313" key="1">
    <source>
        <dbReference type="EMBL" id="EFC88168.1"/>
    </source>
</evidence>
<sequence>MQIGGGGLHFVLQGAGQFVGFTVEEGGSLAHAVAVVLFADVSDAGRGAAFDLIQQTRAVAVFEHAVFAGAQHEDFLQDLDAVTHGVAVGIGAEVLVGLFQRAAIIRHLRILMSAEHEVGIAFVIAEEDIVFGRQGFDEVVFENQGFGFGAGDGGFDVLNLFHHQCDARGMVVFLEITGHAPLKVDRFADV</sequence>
<dbReference type="EMBL" id="ACDX02000010">
    <property type="protein sequence ID" value="EFC88168.1"/>
    <property type="molecule type" value="Genomic_DNA"/>
</dbReference>
<dbReference type="Proteomes" id="UP000003344">
    <property type="component" value="Unassembled WGS sequence"/>
</dbReference>
<name>D2ZXI4_NEIM2</name>
<protein>
    <submittedName>
        <fullName evidence="1">Uncharacterized protein</fullName>
    </submittedName>
</protein>
<comment type="caution">
    <text evidence="1">The sequence shown here is derived from an EMBL/GenBank/DDBJ whole genome shotgun (WGS) entry which is preliminary data.</text>
</comment>
<gene>
    <name evidence="1" type="ORF">NEIMUCOT_05336</name>
</gene>
<evidence type="ECO:0000313" key="2">
    <source>
        <dbReference type="Proteomes" id="UP000003344"/>
    </source>
</evidence>
<dbReference type="AlphaFoldDB" id="D2ZXI4"/>
<proteinExistence type="predicted"/>
<reference evidence="1 2" key="1">
    <citation type="submission" date="2009-10" db="EMBL/GenBank/DDBJ databases">
        <authorList>
            <person name="Weinstock G."/>
            <person name="Sodergren E."/>
            <person name="Clifton S."/>
            <person name="Fulton L."/>
            <person name="Fulton B."/>
            <person name="Courtney L."/>
            <person name="Fronick C."/>
            <person name="Harrison M."/>
            <person name="Strong C."/>
            <person name="Farmer C."/>
            <person name="Delahaunty K."/>
            <person name="Markovic C."/>
            <person name="Hall O."/>
            <person name="Minx P."/>
            <person name="Tomlinson C."/>
            <person name="Mitreva M."/>
            <person name="Nelson J."/>
            <person name="Hou S."/>
            <person name="Wollam A."/>
            <person name="Pepin K.H."/>
            <person name="Johnson M."/>
            <person name="Bhonagiri V."/>
            <person name="Nash W.E."/>
            <person name="Warren W."/>
            <person name="Chinwalla A."/>
            <person name="Mardis E.R."/>
            <person name="Wilson R.K."/>
        </authorList>
    </citation>
    <scope>NUCLEOTIDE SEQUENCE [LARGE SCALE GENOMIC DNA]</scope>
    <source>
        <strain evidence="2">ATCC 25996 / DSM 4631 / NCTC 10774 / M26</strain>
    </source>
</reference>
<accession>D2ZXI4</accession>
<organism evidence="1 2">
    <name type="scientific">Neisseria mucosa (strain ATCC 25996 / DSM 4631 / NCTC 10774 / M26)</name>
    <dbReference type="NCBI Taxonomy" id="546266"/>
    <lineage>
        <taxon>Bacteria</taxon>
        <taxon>Pseudomonadati</taxon>
        <taxon>Pseudomonadota</taxon>
        <taxon>Betaproteobacteria</taxon>
        <taxon>Neisseriales</taxon>
        <taxon>Neisseriaceae</taxon>
        <taxon>Neisseria</taxon>
    </lineage>
</organism>